<gene>
    <name evidence="3" type="ORF">MVEN_02477900</name>
</gene>
<dbReference type="EMBL" id="JACAZI010000033">
    <property type="protein sequence ID" value="KAF7330394.1"/>
    <property type="molecule type" value="Genomic_DNA"/>
</dbReference>
<name>A0A8H6WXP9_9AGAR</name>
<protein>
    <submittedName>
        <fullName evidence="3">Phosphatidylserine decarboxylase proenzyme 2</fullName>
    </submittedName>
</protein>
<dbReference type="GO" id="GO:0004609">
    <property type="term" value="F:phosphatidylserine decarboxylase activity"/>
    <property type="evidence" value="ECO:0007669"/>
    <property type="project" value="InterPro"/>
</dbReference>
<dbReference type="PANTHER" id="PTHR10067">
    <property type="entry name" value="PHOSPHATIDYLSERINE DECARBOXYLASE"/>
    <property type="match status" value="1"/>
</dbReference>
<reference evidence="3" key="1">
    <citation type="submission" date="2020-05" db="EMBL/GenBank/DDBJ databases">
        <title>Mycena genomes resolve the evolution of fungal bioluminescence.</title>
        <authorList>
            <person name="Tsai I.J."/>
        </authorList>
    </citation>
    <scope>NUCLEOTIDE SEQUENCE</scope>
    <source>
        <strain evidence="3">CCC161011</strain>
    </source>
</reference>
<dbReference type="OrthoDB" id="5973539at2759"/>
<comment type="caution">
    <text evidence="3">The sequence shown here is derived from an EMBL/GenBank/DDBJ whole genome shotgun (WGS) entry which is preliminary data.</text>
</comment>
<organism evidence="3 4">
    <name type="scientific">Mycena venus</name>
    <dbReference type="NCBI Taxonomy" id="2733690"/>
    <lineage>
        <taxon>Eukaryota</taxon>
        <taxon>Fungi</taxon>
        <taxon>Dikarya</taxon>
        <taxon>Basidiomycota</taxon>
        <taxon>Agaricomycotina</taxon>
        <taxon>Agaricomycetes</taxon>
        <taxon>Agaricomycetidae</taxon>
        <taxon>Agaricales</taxon>
        <taxon>Marasmiineae</taxon>
        <taxon>Mycenaceae</taxon>
        <taxon>Mycena</taxon>
    </lineage>
</organism>
<keyword evidence="1" id="KW-0210">Decarboxylase</keyword>
<evidence type="ECO:0000313" key="3">
    <source>
        <dbReference type="EMBL" id="KAF7330394.1"/>
    </source>
</evidence>
<evidence type="ECO:0000256" key="2">
    <source>
        <dbReference type="ARBA" id="ARBA00023239"/>
    </source>
</evidence>
<proteinExistence type="predicted"/>
<dbReference type="GO" id="GO:0008654">
    <property type="term" value="P:phospholipid biosynthetic process"/>
    <property type="evidence" value="ECO:0007669"/>
    <property type="project" value="InterPro"/>
</dbReference>
<accession>A0A8H6WXP9</accession>
<keyword evidence="2" id="KW-0456">Lyase</keyword>
<dbReference type="InterPro" id="IPR003817">
    <property type="entry name" value="PS_Dcarbxylase"/>
</dbReference>
<dbReference type="AlphaFoldDB" id="A0A8H6WXP9"/>
<dbReference type="Pfam" id="PF02666">
    <property type="entry name" value="PS_Dcarbxylase"/>
    <property type="match status" value="1"/>
</dbReference>
<keyword evidence="4" id="KW-1185">Reference proteome</keyword>
<evidence type="ECO:0000256" key="1">
    <source>
        <dbReference type="ARBA" id="ARBA00022793"/>
    </source>
</evidence>
<sequence>MLKTFNQFFYQYDYSFPLAPSILTLPDGAIRKLKPSAHPIEKPDDPYQLISAADCHFMAFESISEAMQLWIKGHEFIVTCLLDNTHKHDSEAEQYTGSTLAIFQLTPQDYHRFHLPEDGTIGTMTYIAGRNIPLTLLVTTVSLFQLQVIWTSLAGCVGAMMAGSTEMTVKEGETVKCRQEFSYFAFAVWIYHFPAIRKGCGGVGQGPGHTLLENLVWWA</sequence>
<dbReference type="Proteomes" id="UP000620124">
    <property type="component" value="Unassembled WGS sequence"/>
</dbReference>
<dbReference type="PANTHER" id="PTHR10067:SF17">
    <property type="entry name" value="PHOSPHATIDYLSERINE DECARBOXYLASE PROENZYME 2"/>
    <property type="match status" value="1"/>
</dbReference>
<evidence type="ECO:0000313" key="4">
    <source>
        <dbReference type="Proteomes" id="UP000620124"/>
    </source>
</evidence>